<dbReference type="Pfam" id="PF14009">
    <property type="entry name" value="PADRE"/>
    <property type="match status" value="1"/>
</dbReference>
<dbReference type="EMBL" id="JAUHHV010000004">
    <property type="protein sequence ID" value="KAK1428624.1"/>
    <property type="molecule type" value="Genomic_DNA"/>
</dbReference>
<evidence type="ECO:0000313" key="1">
    <source>
        <dbReference type="EMBL" id="KAK1428624.1"/>
    </source>
</evidence>
<keyword evidence="2" id="KW-1185">Reference proteome</keyword>
<comment type="caution">
    <text evidence="1">The sequence shown here is derived from an EMBL/GenBank/DDBJ whole genome shotgun (WGS) entry which is preliminary data.</text>
</comment>
<protein>
    <submittedName>
        <fullName evidence="1">Uncharacterized protein</fullName>
    </submittedName>
</protein>
<accession>A0AAD8KSA8</accession>
<dbReference type="Proteomes" id="UP001229421">
    <property type="component" value="Unassembled WGS sequence"/>
</dbReference>
<proteinExistence type="predicted"/>
<dbReference type="AlphaFoldDB" id="A0AAD8KSA8"/>
<gene>
    <name evidence="1" type="ORF">QVD17_17463</name>
</gene>
<evidence type="ECO:0000313" key="2">
    <source>
        <dbReference type="Proteomes" id="UP001229421"/>
    </source>
</evidence>
<name>A0AAD8KSA8_TARER</name>
<dbReference type="InterPro" id="IPR025322">
    <property type="entry name" value="PADRE_dom"/>
</dbReference>
<reference evidence="1" key="1">
    <citation type="journal article" date="2023" name="bioRxiv">
        <title>Improved chromosome-level genome assembly for marigold (Tagetes erecta).</title>
        <authorList>
            <person name="Jiang F."/>
            <person name="Yuan L."/>
            <person name="Wang S."/>
            <person name="Wang H."/>
            <person name="Xu D."/>
            <person name="Wang A."/>
            <person name="Fan W."/>
        </authorList>
    </citation>
    <scope>NUCLEOTIDE SEQUENCE</scope>
    <source>
        <strain evidence="1">WSJ</strain>
        <tissue evidence="1">Leaf</tissue>
    </source>
</reference>
<sequence length="140" mass="15388">MGNSLKCCLSCLIPFGSLDVIRIVHLNGNVDEITHPITAGEVLSNYPNYVLTKPTSQGVVRRILILSSNSELKRGCIYFLIPASSVPENKRTSKVKKVAVDAGCVSGGVAEKKVVRRRRGRRSVDGGDWRPCLEIICEEY</sequence>
<dbReference type="PANTHER" id="PTHR33052">
    <property type="entry name" value="DUF4228 DOMAIN PROTEIN-RELATED"/>
    <property type="match status" value="1"/>
</dbReference>
<organism evidence="1 2">
    <name type="scientific">Tagetes erecta</name>
    <name type="common">African marigold</name>
    <dbReference type="NCBI Taxonomy" id="13708"/>
    <lineage>
        <taxon>Eukaryota</taxon>
        <taxon>Viridiplantae</taxon>
        <taxon>Streptophyta</taxon>
        <taxon>Embryophyta</taxon>
        <taxon>Tracheophyta</taxon>
        <taxon>Spermatophyta</taxon>
        <taxon>Magnoliopsida</taxon>
        <taxon>eudicotyledons</taxon>
        <taxon>Gunneridae</taxon>
        <taxon>Pentapetalae</taxon>
        <taxon>asterids</taxon>
        <taxon>campanulids</taxon>
        <taxon>Asterales</taxon>
        <taxon>Asteraceae</taxon>
        <taxon>Asteroideae</taxon>
        <taxon>Heliantheae alliance</taxon>
        <taxon>Tageteae</taxon>
        <taxon>Tagetes</taxon>
    </lineage>
</organism>